<dbReference type="Proteomes" id="UP000682733">
    <property type="component" value="Unassembled WGS sequence"/>
</dbReference>
<dbReference type="Proteomes" id="UP000677228">
    <property type="component" value="Unassembled WGS sequence"/>
</dbReference>
<reference evidence="1" key="1">
    <citation type="submission" date="2021-02" db="EMBL/GenBank/DDBJ databases">
        <authorList>
            <person name="Nowell W R."/>
        </authorList>
    </citation>
    <scope>NUCLEOTIDE SEQUENCE</scope>
</reference>
<gene>
    <name evidence="1" type="ORF">OVA965_LOCUS37676</name>
    <name evidence="2" type="ORF">TMI583_LOCUS38781</name>
</gene>
<evidence type="ECO:0000313" key="1">
    <source>
        <dbReference type="EMBL" id="CAF1518098.1"/>
    </source>
</evidence>
<dbReference type="Pfam" id="PF14935">
    <property type="entry name" value="TMEM138"/>
    <property type="match status" value="1"/>
</dbReference>
<dbReference type="AlphaFoldDB" id="A0A8S2FN35"/>
<evidence type="ECO:0000313" key="2">
    <source>
        <dbReference type="EMBL" id="CAF4305475.1"/>
    </source>
</evidence>
<protein>
    <submittedName>
        <fullName evidence="1">Uncharacterized protein</fullName>
    </submittedName>
</protein>
<dbReference type="InterPro" id="IPR024133">
    <property type="entry name" value="TM_138"/>
</dbReference>
<comment type="caution">
    <text evidence="1">The sequence shown here is derived from an EMBL/GenBank/DDBJ whole genome shotgun (WGS) entry which is preliminary data.</text>
</comment>
<dbReference type="EMBL" id="CAJOBA010058103">
    <property type="protein sequence ID" value="CAF4305475.1"/>
    <property type="molecule type" value="Genomic_DNA"/>
</dbReference>
<dbReference type="EMBL" id="CAJNOK010035982">
    <property type="protein sequence ID" value="CAF1518098.1"/>
    <property type="molecule type" value="Genomic_DNA"/>
</dbReference>
<evidence type="ECO:0000313" key="3">
    <source>
        <dbReference type="Proteomes" id="UP000677228"/>
    </source>
</evidence>
<accession>A0A8S2FN35</accession>
<name>A0A8S2FN35_9BILA</name>
<feature type="non-terminal residue" evidence="1">
    <location>
        <position position="1"/>
    </location>
</feature>
<organism evidence="1 3">
    <name type="scientific">Didymodactylos carnosus</name>
    <dbReference type="NCBI Taxonomy" id="1234261"/>
    <lineage>
        <taxon>Eukaryota</taxon>
        <taxon>Metazoa</taxon>
        <taxon>Spiralia</taxon>
        <taxon>Gnathifera</taxon>
        <taxon>Rotifera</taxon>
        <taxon>Eurotatoria</taxon>
        <taxon>Bdelloidea</taxon>
        <taxon>Philodinida</taxon>
        <taxon>Philodinidae</taxon>
        <taxon>Didymodactylos</taxon>
    </lineage>
</organism>
<sequence>SVFYYYGMKRAAYRLSDPHFYQSSRWLQSLWEKRRTAATGATMNAAQTTGCQCCTIQ</sequence>
<proteinExistence type="predicted"/>